<reference evidence="15 16" key="1">
    <citation type="journal article" date="2024" name="bioRxiv">
        <title>A reference genome for Trichogramma kaykai: A tiny desert-dwelling parasitoid wasp with competing sex-ratio distorters.</title>
        <authorList>
            <person name="Culotta J."/>
            <person name="Lindsey A.R."/>
        </authorList>
    </citation>
    <scope>NUCLEOTIDE SEQUENCE [LARGE SCALE GENOMIC DNA]</scope>
    <source>
        <strain evidence="15 16">KSX58</strain>
    </source>
</reference>
<keyword evidence="4" id="KW-0479">Metal-binding</keyword>
<comment type="similarity">
    <text evidence="9">Belongs to the BCD1 family.</text>
</comment>
<dbReference type="PANTHER" id="PTHR13483:SF3">
    <property type="entry name" value="BOX C_D SNORNA PROTEIN 1"/>
    <property type="match status" value="1"/>
</dbReference>
<keyword evidence="7" id="KW-0832">Ubl conjugation</keyword>
<dbReference type="Gene3D" id="3.30.60.190">
    <property type="match status" value="1"/>
</dbReference>
<keyword evidence="5 13" id="KW-0863">Zinc-finger</keyword>
<dbReference type="InterPro" id="IPR007529">
    <property type="entry name" value="Znf_HIT"/>
</dbReference>
<evidence type="ECO:0000256" key="11">
    <source>
        <dbReference type="ARBA" id="ARBA00068630"/>
    </source>
</evidence>
<evidence type="ECO:0000256" key="9">
    <source>
        <dbReference type="ARBA" id="ARBA00049654"/>
    </source>
</evidence>
<proteinExistence type="inferred from homology"/>
<dbReference type="Proteomes" id="UP001627154">
    <property type="component" value="Unassembled WGS sequence"/>
</dbReference>
<dbReference type="EMBL" id="JBJJXI010000031">
    <property type="protein sequence ID" value="KAL3403251.1"/>
    <property type="molecule type" value="Genomic_DNA"/>
</dbReference>
<evidence type="ECO:0000256" key="3">
    <source>
        <dbReference type="ARBA" id="ARBA00022553"/>
    </source>
</evidence>
<sequence length="334" mass="38731">MSDQDCEMESAATESARNINKKLVDCEVCQANKAKYTCPKCEVRTCCLTCLNIHKKELDCDGIRDQTKFVAKDKFTDLDLLSDYRFLEGIGRSVEAMQKDPLKLSTRTGNLPPILMKLRIAAQKRGANLRFLPRHFSKHAENSTFLNFKTHELFWRLELIFPNAENSKWVINRVQDEKKLSTVLEELFNADPLKEQTEESSNNLIALQSKLKYYKGTGIPGLRALLKAEGVKKSNSRFWELDMTESLRDNFNKKTIIEFPIIYIILKDHADMFEIIESDDEEFKEVNIRKENPKRKIHDSTNLKPTIVKKKVEETNNFFFNGDLSDDEDSEQFL</sequence>
<evidence type="ECO:0000256" key="7">
    <source>
        <dbReference type="ARBA" id="ARBA00022843"/>
    </source>
</evidence>
<evidence type="ECO:0000256" key="1">
    <source>
        <dbReference type="ARBA" id="ARBA00022499"/>
    </source>
</evidence>
<evidence type="ECO:0000256" key="8">
    <source>
        <dbReference type="ARBA" id="ARBA00049598"/>
    </source>
</evidence>
<keyword evidence="6" id="KW-0862">Zinc</keyword>
<keyword evidence="1" id="KW-1017">Isopeptide bond</keyword>
<dbReference type="PANTHER" id="PTHR13483">
    <property type="entry name" value="BOX C_D SNORNA PROTEIN 1-RELATED"/>
    <property type="match status" value="1"/>
</dbReference>
<dbReference type="SUPFAM" id="SSF144232">
    <property type="entry name" value="HIT/MYND zinc finger-like"/>
    <property type="match status" value="1"/>
</dbReference>
<keyword evidence="2" id="KW-0690">Ribosome biogenesis</keyword>
<dbReference type="InterPro" id="IPR051639">
    <property type="entry name" value="BCD1"/>
</dbReference>
<protein>
    <recommendedName>
        <fullName evidence="11">Box C/D snoRNA protein 1</fullName>
    </recommendedName>
    <alternativeName>
        <fullName evidence="12">Zinc finger HIT domain-containing protein 6</fullName>
    </alternativeName>
</protein>
<comment type="function">
    <text evidence="8">Required for box C/D snoRNAs accumulation involved in snoRNA processing, snoRNA transport to the nucleolus and ribosome biogenesis.</text>
</comment>
<evidence type="ECO:0000259" key="14">
    <source>
        <dbReference type="PROSITE" id="PS51083"/>
    </source>
</evidence>
<comment type="caution">
    <text evidence="15">The sequence shown here is derived from an EMBL/GenBank/DDBJ whole genome shotgun (WGS) entry which is preliminary data.</text>
</comment>
<feature type="domain" description="HIT-type" evidence="14">
    <location>
        <begin position="26"/>
        <end position="60"/>
    </location>
</feature>
<name>A0ABD2XCS1_9HYME</name>
<organism evidence="15 16">
    <name type="scientific">Trichogramma kaykai</name>
    <dbReference type="NCBI Taxonomy" id="54128"/>
    <lineage>
        <taxon>Eukaryota</taxon>
        <taxon>Metazoa</taxon>
        <taxon>Ecdysozoa</taxon>
        <taxon>Arthropoda</taxon>
        <taxon>Hexapoda</taxon>
        <taxon>Insecta</taxon>
        <taxon>Pterygota</taxon>
        <taxon>Neoptera</taxon>
        <taxon>Endopterygota</taxon>
        <taxon>Hymenoptera</taxon>
        <taxon>Apocrita</taxon>
        <taxon>Proctotrupomorpha</taxon>
        <taxon>Chalcidoidea</taxon>
        <taxon>Trichogrammatidae</taxon>
        <taxon>Trichogramma</taxon>
    </lineage>
</organism>
<evidence type="ECO:0000256" key="4">
    <source>
        <dbReference type="ARBA" id="ARBA00022723"/>
    </source>
</evidence>
<dbReference type="FunFam" id="3.30.60.190:FF:000001">
    <property type="entry name" value="box C/D snoRNA protein 1"/>
    <property type="match status" value="1"/>
</dbReference>
<dbReference type="PROSITE" id="PS51083">
    <property type="entry name" value="ZF_HIT"/>
    <property type="match status" value="1"/>
</dbReference>
<dbReference type="Pfam" id="PF04438">
    <property type="entry name" value="zf-HIT"/>
    <property type="match status" value="1"/>
</dbReference>
<dbReference type="CDD" id="cd23023">
    <property type="entry name" value="zf-HIT_BCD1"/>
    <property type="match status" value="1"/>
</dbReference>
<gene>
    <name evidence="15" type="ORF">TKK_003856</name>
</gene>
<evidence type="ECO:0000256" key="12">
    <source>
        <dbReference type="ARBA" id="ARBA00077531"/>
    </source>
</evidence>
<dbReference type="GO" id="GO:0008270">
    <property type="term" value="F:zinc ion binding"/>
    <property type="evidence" value="ECO:0007669"/>
    <property type="project" value="UniProtKB-UniRule"/>
</dbReference>
<evidence type="ECO:0000313" key="15">
    <source>
        <dbReference type="EMBL" id="KAL3403251.1"/>
    </source>
</evidence>
<evidence type="ECO:0000256" key="10">
    <source>
        <dbReference type="ARBA" id="ARBA00061949"/>
    </source>
</evidence>
<comment type="subunit">
    <text evidence="10">Interacts with FBL, SNU13, NOP58, NUFIP1, RUVBL1, RUVBL2 and TAF9. Interacts (via HIT-type zinc finger) with the RUVBL1/RUVBL2 complex in the presence of ADP.</text>
</comment>
<evidence type="ECO:0000256" key="6">
    <source>
        <dbReference type="ARBA" id="ARBA00022833"/>
    </source>
</evidence>
<evidence type="ECO:0000256" key="2">
    <source>
        <dbReference type="ARBA" id="ARBA00022517"/>
    </source>
</evidence>
<evidence type="ECO:0000256" key="5">
    <source>
        <dbReference type="ARBA" id="ARBA00022771"/>
    </source>
</evidence>
<evidence type="ECO:0000313" key="16">
    <source>
        <dbReference type="Proteomes" id="UP001627154"/>
    </source>
</evidence>
<dbReference type="AlphaFoldDB" id="A0ABD2XCS1"/>
<keyword evidence="16" id="KW-1185">Reference proteome</keyword>
<dbReference type="Pfam" id="PF25790">
    <property type="entry name" value="BCD1"/>
    <property type="match status" value="1"/>
</dbReference>
<accession>A0ABD2XCS1</accession>
<evidence type="ECO:0000256" key="13">
    <source>
        <dbReference type="PROSITE-ProRule" id="PRU00453"/>
    </source>
</evidence>
<dbReference type="GO" id="GO:0042254">
    <property type="term" value="P:ribosome biogenesis"/>
    <property type="evidence" value="ECO:0007669"/>
    <property type="project" value="UniProtKB-KW"/>
</dbReference>
<keyword evidence="3" id="KW-0597">Phosphoprotein</keyword>
<dbReference type="InterPro" id="IPR057721">
    <property type="entry name" value="BCD1_alpha/beta"/>
</dbReference>